<keyword evidence="4 5" id="KW-0472">Membrane</keyword>
<dbReference type="Proteomes" id="UP000018227">
    <property type="component" value="Unassembled WGS sequence"/>
</dbReference>
<dbReference type="PANTHER" id="PTHR37422">
    <property type="entry name" value="TEICHURONIC ACID BIOSYNTHESIS PROTEIN TUAE"/>
    <property type="match status" value="1"/>
</dbReference>
<feature type="transmembrane region" description="Helical" evidence="5">
    <location>
        <begin position="584"/>
        <end position="603"/>
    </location>
</feature>
<sequence>MDYRYGYKKKKEEVSISVKISLYVLGIVIAFIPLIVRATVHNVNLSRFPWFGFGDETLDVFLKVKGQVLVAVAVVMILILAFNMFLEAKAVKPPVWMYLVFGYAGLTTVSTLISEYRSYGFNGMFEQHETLWVILAYCVVLIYAFMVAKDSYGIKFVRAALGVLAVIQSVIGLSQLVGADFWGTKLGRYIIIPSSFDNADSIRDTLSFTFSGSGNHQVYLTLYNPNYVGSYAALMFPIFFVLSLFSKKLWKKVFWGVITVINFLSAMGSGSKSFLGAFAISAVFAIIIFRKKLKKGWPIMVGFALIIIVSTTIYFRSIGTSLISYVSNAIAVQKNDSLLEKVELKKDHAEITYNGVKFNVSYTAKGEQASINFSREDNTPIEYTASEDGSEVTLKDEKLNGLSFQYMHPDGDGEGYVINCNTPKGSFAFMATDNGYKIYTGPGKSDDIYNAPTAIIKDHDAFASGRGYIWSRTFPVFFKHLLLGTGADSFTVAFPQNDYIGRLNAGFGGMIITKPHNLYLQIGVQSGGLALLCFLGIAVFYVIQTFRLLWKRELTGEIETFGAAISLGIIGYLVAGIFNDSCVALAPLYWVFLGVGYGINAYIAKKENVENETNVGKNS</sequence>
<keyword evidence="3 5" id="KW-1133">Transmembrane helix</keyword>
<feature type="transmembrane region" description="Helical" evidence="5">
    <location>
        <begin position="274"/>
        <end position="290"/>
    </location>
</feature>
<dbReference type="AlphaFoldDB" id="V2Z9Z2"/>
<dbReference type="PANTHER" id="PTHR37422:SF13">
    <property type="entry name" value="LIPOPOLYSACCHARIDE BIOSYNTHESIS PROTEIN PA4999-RELATED"/>
    <property type="match status" value="1"/>
</dbReference>
<feature type="transmembrane region" description="Helical" evidence="5">
    <location>
        <begin position="20"/>
        <end position="40"/>
    </location>
</feature>
<dbReference type="GO" id="GO:0016020">
    <property type="term" value="C:membrane"/>
    <property type="evidence" value="ECO:0007669"/>
    <property type="project" value="UniProtKB-SubCell"/>
</dbReference>
<keyword evidence="2 5" id="KW-0812">Transmembrane</keyword>
<dbReference type="InterPro" id="IPR051533">
    <property type="entry name" value="WaaL-like"/>
</dbReference>
<evidence type="ECO:0000313" key="8">
    <source>
        <dbReference type="Proteomes" id="UP000018227"/>
    </source>
</evidence>
<dbReference type="RefSeq" id="WP_023353789.1">
    <property type="nucleotide sequence ID" value="NZ_KI535367.1"/>
</dbReference>
<evidence type="ECO:0000313" key="7">
    <source>
        <dbReference type="EMBL" id="ESL03740.1"/>
    </source>
</evidence>
<feature type="transmembrane region" description="Helical" evidence="5">
    <location>
        <begin position="297"/>
        <end position="315"/>
    </location>
</feature>
<dbReference type="STRING" id="592026.GCWU0000282_000905"/>
<evidence type="ECO:0000256" key="5">
    <source>
        <dbReference type="SAM" id="Phobius"/>
    </source>
</evidence>
<dbReference type="InterPro" id="IPR007016">
    <property type="entry name" value="O-antigen_ligase-rel_domated"/>
</dbReference>
<feature type="transmembrane region" description="Helical" evidence="5">
    <location>
        <begin position="60"/>
        <end position="83"/>
    </location>
</feature>
<feature type="transmembrane region" description="Helical" evidence="5">
    <location>
        <begin position="529"/>
        <end position="549"/>
    </location>
</feature>
<keyword evidence="8" id="KW-1185">Reference proteome</keyword>
<feature type="transmembrane region" description="Helical" evidence="5">
    <location>
        <begin position="130"/>
        <end position="148"/>
    </location>
</feature>
<feature type="domain" description="O-antigen ligase-related" evidence="6">
    <location>
        <begin position="448"/>
        <end position="535"/>
    </location>
</feature>
<dbReference type="EMBL" id="ACIL03000007">
    <property type="protein sequence ID" value="ESL03740.1"/>
    <property type="molecule type" value="Genomic_DNA"/>
</dbReference>
<evidence type="ECO:0000256" key="2">
    <source>
        <dbReference type="ARBA" id="ARBA00022692"/>
    </source>
</evidence>
<evidence type="ECO:0000256" key="3">
    <source>
        <dbReference type="ARBA" id="ARBA00022989"/>
    </source>
</evidence>
<proteinExistence type="predicted"/>
<feature type="transmembrane region" description="Helical" evidence="5">
    <location>
        <begin position="561"/>
        <end position="578"/>
    </location>
</feature>
<feature type="transmembrane region" description="Helical" evidence="5">
    <location>
        <begin position="227"/>
        <end position="245"/>
    </location>
</feature>
<accession>V2Z9Z2</accession>
<feature type="transmembrane region" description="Helical" evidence="5">
    <location>
        <begin position="252"/>
        <end position="268"/>
    </location>
</feature>
<feature type="transmembrane region" description="Helical" evidence="5">
    <location>
        <begin position="160"/>
        <end position="179"/>
    </location>
</feature>
<evidence type="ECO:0000256" key="1">
    <source>
        <dbReference type="ARBA" id="ARBA00004141"/>
    </source>
</evidence>
<evidence type="ECO:0000256" key="4">
    <source>
        <dbReference type="ARBA" id="ARBA00023136"/>
    </source>
</evidence>
<feature type="transmembrane region" description="Helical" evidence="5">
    <location>
        <begin position="95"/>
        <end position="114"/>
    </location>
</feature>
<dbReference type="eggNOG" id="COG3307">
    <property type="taxonomic scope" value="Bacteria"/>
</dbReference>
<comment type="subcellular location">
    <subcellularLocation>
        <location evidence="1">Membrane</location>
        <topology evidence="1">Multi-pass membrane protein</topology>
    </subcellularLocation>
</comment>
<reference evidence="7 8" key="1">
    <citation type="submission" date="2013-06" db="EMBL/GenBank/DDBJ databases">
        <authorList>
            <person name="Weinstock G."/>
            <person name="Sodergren E."/>
            <person name="Clifton S."/>
            <person name="Fulton L."/>
            <person name="Fulton B."/>
            <person name="Courtney L."/>
            <person name="Fronick C."/>
            <person name="Harrison M."/>
            <person name="Strong C."/>
            <person name="Farmer C."/>
            <person name="Delahaunty K."/>
            <person name="Markovic C."/>
            <person name="Hall O."/>
            <person name="Minx P."/>
            <person name="Tomlinson C."/>
            <person name="Mitreva M."/>
            <person name="Nelson J."/>
            <person name="Hou S."/>
            <person name="Wollam A."/>
            <person name="Pepin K.H."/>
            <person name="Johnson M."/>
            <person name="Bhonagiri V."/>
            <person name="Nash W.E."/>
            <person name="Warren W."/>
            <person name="Chinwalla A."/>
            <person name="Mardis E.R."/>
            <person name="Wilson R.K."/>
        </authorList>
    </citation>
    <scope>NUCLEOTIDE SEQUENCE [LARGE SCALE GENOMIC DNA]</scope>
    <source>
        <strain evidence="7 8">ATCC 51271</strain>
    </source>
</reference>
<name>V2Z9Z2_9FIRM</name>
<organism evidence="7 8">
    <name type="scientific">Catonella morbi ATCC 51271</name>
    <dbReference type="NCBI Taxonomy" id="592026"/>
    <lineage>
        <taxon>Bacteria</taxon>
        <taxon>Bacillati</taxon>
        <taxon>Bacillota</taxon>
        <taxon>Clostridia</taxon>
        <taxon>Lachnospirales</taxon>
        <taxon>Lachnospiraceae</taxon>
        <taxon>Catonella</taxon>
    </lineage>
</organism>
<dbReference type="HOGENOM" id="CLU_021625_0_0_9"/>
<gene>
    <name evidence="7" type="ORF">GCWU0000282_000905</name>
</gene>
<evidence type="ECO:0000259" key="6">
    <source>
        <dbReference type="Pfam" id="PF04932"/>
    </source>
</evidence>
<dbReference type="Pfam" id="PF04932">
    <property type="entry name" value="Wzy_C"/>
    <property type="match status" value="1"/>
</dbReference>
<protein>
    <submittedName>
        <fullName evidence="7">O-antigen polymerase</fullName>
    </submittedName>
</protein>
<dbReference type="OrthoDB" id="1762823at2"/>
<comment type="caution">
    <text evidence="7">The sequence shown here is derived from an EMBL/GenBank/DDBJ whole genome shotgun (WGS) entry which is preliminary data.</text>
</comment>